<evidence type="ECO:0000313" key="14">
    <source>
        <dbReference type="Proteomes" id="UP000481421"/>
    </source>
</evidence>
<dbReference type="Proteomes" id="UP000481421">
    <property type="component" value="Unassembled WGS sequence"/>
</dbReference>
<evidence type="ECO:0000256" key="9">
    <source>
        <dbReference type="ARBA" id="ARBA00023136"/>
    </source>
</evidence>
<name>A0A6B3RHM7_9RHOB</name>
<keyword evidence="9 10" id="KW-0472">Membrane</keyword>
<feature type="transmembrane region" description="Helical" evidence="12">
    <location>
        <begin position="40"/>
        <end position="59"/>
    </location>
</feature>
<feature type="binding site" evidence="11">
    <location>
        <position position="112"/>
    </location>
    <ligand>
        <name>K(+)</name>
        <dbReference type="ChEBI" id="CHEBI:29103"/>
    </ligand>
</feature>
<evidence type="ECO:0000256" key="10">
    <source>
        <dbReference type="PIRNR" id="PIRNR006247"/>
    </source>
</evidence>
<feature type="transmembrane region" description="Helical" evidence="12">
    <location>
        <begin position="304"/>
        <end position="325"/>
    </location>
</feature>
<evidence type="ECO:0000256" key="4">
    <source>
        <dbReference type="ARBA" id="ARBA00022538"/>
    </source>
</evidence>
<feature type="binding site" evidence="11">
    <location>
        <position position="431"/>
    </location>
    <ligand>
        <name>K(+)</name>
        <dbReference type="ChEBI" id="CHEBI:29103"/>
    </ligand>
</feature>
<evidence type="ECO:0000256" key="3">
    <source>
        <dbReference type="ARBA" id="ARBA00022475"/>
    </source>
</evidence>
<organism evidence="13 14">
    <name type="scientific">Pseudotabrizicola algicola</name>
    <dbReference type="NCBI Taxonomy" id="2709381"/>
    <lineage>
        <taxon>Bacteria</taxon>
        <taxon>Pseudomonadati</taxon>
        <taxon>Pseudomonadota</taxon>
        <taxon>Alphaproteobacteria</taxon>
        <taxon>Rhodobacterales</taxon>
        <taxon>Paracoccaceae</taxon>
        <taxon>Pseudotabrizicola</taxon>
    </lineage>
</organism>
<keyword evidence="2 10" id="KW-0813">Transport</keyword>
<keyword evidence="5 12" id="KW-0812">Transmembrane</keyword>
<evidence type="ECO:0000256" key="7">
    <source>
        <dbReference type="ARBA" id="ARBA00022989"/>
    </source>
</evidence>
<dbReference type="GO" id="GO:0046872">
    <property type="term" value="F:metal ion binding"/>
    <property type="evidence" value="ECO:0007669"/>
    <property type="project" value="UniProtKB-KW"/>
</dbReference>
<dbReference type="Pfam" id="PF02386">
    <property type="entry name" value="TrkH"/>
    <property type="match status" value="1"/>
</dbReference>
<evidence type="ECO:0000256" key="8">
    <source>
        <dbReference type="ARBA" id="ARBA00023065"/>
    </source>
</evidence>
<comment type="caution">
    <text evidence="13">The sequence shown here is derived from an EMBL/GenBank/DDBJ whole genome shotgun (WGS) entry which is preliminary data.</text>
</comment>
<dbReference type="InterPro" id="IPR003445">
    <property type="entry name" value="Cat_transpt"/>
</dbReference>
<feature type="transmembrane region" description="Helical" evidence="12">
    <location>
        <begin position="235"/>
        <end position="254"/>
    </location>
</feature>
<feature type="transmembrane region" description="Helical" evidence="12">
    <location>
        <begin position="180"/>
        <end position="199"/>
    </location>
</feature>
<dbReference type="PROSITE" id="PS51257">
    <property type="entry name" value="PROKAR_LIPOPROTEIN"/>
    <property type="match status" value="1"/>
</dbReference>
<evidence type="ECO:0000256" key="2">
    <source>
        <dbReference type="ARBA" id="ARBA00022448"/>
    </source>
</evidence>
<feature type="binding site" evidence="11">
    <location>
        <position position="315"/>
    </location>
    <ligand>
        <name>K(+)</name>
        <dbReference type="ChEBI" id="CHEBI:29103"/>
    </ligand>
</feature>
<keyword evidence="14" id="KW-1185">Reference proteome</keyword>
<feature type="binding site" evidence="11">
    <location>
        <position position="113"/>
    </location>
    <ligand>
        <name>K(+)</name>
        <dbReference type="ChEBI" id="CHEBI:29103"/>
    </ligand>
</feature>
<evidence type="ECO:0000313" key="13">
    <source>
        <dbReference type="EMBL" id="NEX45544.1"/>
    </source>
</evidence>
<protein>
    <recommendedName>
        <fullName evidence="10">Trk system potassium uptake protein</fullName>
    </recommendedName>
</protein>
<evidence type="ECO:0000256" key="5">
    <source>
        <dbReference type="ARBA" id="ARBA00022692"/>
    </source>
</evidence>
<dbReference type="PANTHER" id="PTHR32024">
    <property type="entry name" value="TRK SYSTEM POTASSIUM UPTAKE PROTEIN TRKG-RELATED"/>
    <property type="match status" value="1"/>
</dbReference>
<dbReference type="GO" id="GO:0005886">
    <property type="term" value="C:plasma membrane"/>
    <property type="evidence" value="ECO:0007669"/>
    <property type="project" value="UniProtKB-SubCell"/>
</dbReference>
<keyword evidence="4 10" id="KW-0633">Potassium transport</keyword>
<feature type="transmembrane region" description="Helical" evidence="12">
    <location>
        <begin position="458"/>
        <end position="480"/>
    </location>
</feature>
<feature type="binding site" evidence="11">
    <location>
        <position position="220"/>
    </location>
    <ligand>
        <name>K(+)</name>
        <dbReference type="ChEBI" id="CHEBI:29103"/>
    </ligand>
</feature>
<keyword evidence="11" id="KW-0479">Metal-binding</keyword>
<evidence type="ECO:0000256" key="6">
    <source>
        <dbReference type="ARBA" id="ARBA00022958"/>
    </source>
</evidence>
<feature type="transmembrane region" description="Helical" evidence="12">
    <location>
        <begin position="331"/>
        <end position="353"/>
    </location>
</feature>
<keyword evidence="6 10" id="KW-0630">Potassium</keyword>
<feature type="transmembrane region" description="Helical" evidence="12">
    <location>
        <begin position="393"/>
        <end position="413"/>
    </location>
</feature>
<feature type="transmembrane region" description="Helical" evidence="12">
    <location>
        <begin position="7"/>
        <end position="28"/>
    </location>
</feature>
<comment type="similarity">
    <text evidence="10">Belongs to the TrkH potassium transport family.</text>
</comment>
<dbReference type="RefSeq" id="WP_164609524.1">
    <property type="nucleotide sequence ID" value="NZ_JAAIKE010000001.1"/>
</dbReference>
<dbReference type="EMBL" id="JAAIKE010000001">
    <property type="protein sequence ID" value="NEX45544.1"/>
    <property type="molecule type" value="Genomic_DNA"/>
</dbReference>
<sequence length="482" mass="51040">MVDIRPLAHVIGALLIFLACMMLAPALVDFRAGLSNSRDFLESALITGGIGLAMRVATANSDLSRLDTRQAYLLTVMVWAGLPLFACLPFALGAPGLGFTDAYFEAASGLTTTGATVIVGLDHLPPGMNLWRGMLNWIGGLGIAFVAMIFLPVMRVGGMQFFRTEGFDTLGKALPRATDIARALLAVYVGLTLLCVMVYQSLGMSGLDAVVNGAATIATGGFSPSDASFGKYPGAAEYAGALFMLLGSFPYILYARVAAGQSGAVLWDAQIWALLRWTAYAVGSVTLWRVLTSDMGTEQVFRETLFNLVSIITGTGFFTGSFAGWGGYSMAVALIVGLIGGCSGSSSGALSVFRVQVAWAAVQAQIARIHSPERIAPVRYAGRRVEDEVINALMLYVTGYILILGVFTVAMSLVGVDMISALFGIWMALGNIGYGYGPMLGDTGTFRDFPDAAKWLMTLAMLLGRLGLLAVLVVALPSFWRA</sequence>
<dbReference type="InterPro" id="IPR004772">
    <property type="entry name" value="TrkH"/>
</dbReference>
<comment type="subcellular location">
    <subcellularLocation>
        <location evidence="10">Cell inner membrane</location>
        <topology evidence="10">Multi-pass membrane protein</topology>
    </subcellularLocation>
    <subcellularLocation>
        <location evidence="1">Cell membrane</location>
        <topology evidence="1">Multi-pass membrane protein</topology>
    </subcellularLocation>
</comment>
<reference evidence="13 14" key="1">
    <citation type="submission" date="2020-02" db="EMBL/GenBank/DDBJ databases">
        <title>Rhodobacter algicola sp. nov., isolated from microalga culture.</title>
        <authorList>
            <person name="Park C.-Y."/>
        </authorList>
    </citation>
    <scope>NUCLEOTIDE SEQUENCE [LARGE SCALE GENOMIC DNA]</scope>
    <source>
        <strain evidence="13 14">ETT8</strain>
    </source>
</reference>
<keyword evidence="7 12" id="KW-1133">Transmembrane helix</keyword>
<evidence type="ECO:0000256" key="1">
    <source>
        <dbReference type="ARBA" id="ARBA00004651"/>
    </source>
</evidence>
<comment type="function">
    <text evidence="10">Low-affinity potassium transport system. Interacts with Trk system potassium uptake protein TrkA.</text>
</comment>
<dbReference type="PIRSF" id="PIRSF006247">
    <property type="entry name" value="TrkH"/>
    <property type="match status" value="1"/>
</dbReference>
<feature type="transmembrane region" description="Helical" evidence="12">
    <location>
        <begin position="134"/>
        <end position="153"/>
    </location>
</feature>
<keyword evidence="8 10" id="KW-0406">Ion transport</keyword>
<feature type="transmembrane region" description="Helical" evidence="12">
    <location>
        <begin position="71"/>
        <end position="92"/>
    </location>
</feature>
<dbReference type="PANTHER" id="PTHR32024:SF3">
    <property type="entry name" value="TRK SYSTEM POTASSIUM UPTAKE PROTEIN"/>
    <property type="match status" value="1"/>
</dbReference>
<keyword evidence="3 10" id="KW-1003">Cell membrane</keyword>
<keyword evidence="10" id="KW-0997">Cell inner membrane</keyword>
<dbReference type="AlphaFoldDB" id="A0A6B3RHM7"/>
<gene>
    <name evidence="13" type="ORF">G3572_04960</name>
</gene>
<dbReference type="GO" id="GO:0015379">
    <property type="term" value="F:potassium:chloride symporter activity"/>
    <property type="evidence" value="ECO:0007669"/>
    <property type="project" value="InterPro"/>
</dbReference>
<evidence type="ECO:0000256" key="11">
    <source>
        <dbReference type="PIRSR" id="PIRSR006247-1"/>
    </source>
</evidence>
<evidence type="ECO:0000256" key="12">
    <source>
        <dbReference type="SAM" id="Phobius"/>
    </source>
</evidence>
<feature type="transmembrane region" description="Helical" evidence="12">
    <location>
        <begin position="419"/>
        <end position="437"/>
    </location>
</feature>
<accession>A0A6B3RHM7</accession>
<proteinExistence type="inferred from homology"/>